<proteinExistence type="predicted"/>
<evidence type="ECO:0000313" key="3">
    <source>
        <dbReference type="Proteomes" id="UP000069272"/>
    </source>
</evidence>
<organism evidence="2 3">
    <name type="scientific">Anopheles albimanus</name>
    <name type="common">New world malaria mosquito</name>
    <dbReference type="NCBI Taxonomy" id="7167"/>
    <lineage>
        <taxon>Eukaryota</taxon>
        <taxon>Metazoa</taxon>
        <taxon>Ecdysozoa</taxon>
        <taxon>Arthropoda</taxon>
        <taxon>Hexapoda</taxon>
        <taxon>Insecta</taxon>
        <taxon>Pterygota</taxon>
        <taxon>Neoptera</taxon>
        <taxon>Endopterygota</taxon>
        <taxon>Diptera</taxon>
        <taxon>Nematocera</taxon>
        <taxon>Culicoidea</taxon>
        <taxon>Culicidae</taxon>
        <taxon>Anophelinae</taxon>
        <taxon>Anopheles</taxon>
    </lineage>
</organism>
<accession>A0A182FJH6</accession>
<dbReference type="VEuPathDB" id="VectorBase:AALB20_027450"/>
<name>A0A182FJH6_ANOAL</name>
<dbReference type="VEuPathDB" id="VectorBase:AALB006671"/>
<reference evidence="2" key="2">
    <citation type="submission" date="2022-08" db="UniProtKB">
        <authorList>
            <consortium name="EnsemblMetazoa"/>
        </authorList>
    </citation>
    <scope>IDENTIFICATION</scope>
    <source>
        <strain evidence="2">STECLA/ALBI9_A</strain>
    </source>
</reference>
<keyword evidence="3" id="KW-1185">Reference proteome</keyword>
<feature type="region of interest" description="Disordered" evidence="1">
    <location>
        <begin position="141"/>
        <end position="181"/>
    </location>
</feature>
<evidence type="ECO:0000256" key="1">
    <source>
        <dbReference type="SAM" id="MobiDB-lite"/>
    </source>
</evidence>
<dbReference type="AlphaFoldDB" id="A0A182FJH6"/>
<feature type="region of interest" description="Disordered" evidence="1">
    <location>
        <begin position="100"/>
        <end position="122"/>
    </location>
</feature>
<protein>
    <submittedName>
        <fullName evidence="2">Uncharacterized protein</fullName>
    </submittedName>
</protein>
<dbReference type="Proteomes" id="UP000069272">
    <property type="component" value="Chromosome X"/>
</dbReference>
<reference evidence="2 3" key="1">
    <citation type="journal article" date="2017" name="G3 (Bethesda)">
        <title>The Physical Genome Mapping of Anopheles albimanus Corrected Scaffold Misassemblies and Identified Interarm Rearrangements in Genus Anopheles.</title>
        <authorList>
            <person name="Artemov G.N."/>
            <person name="Peery A.N."/>
            <person name="Jiang X."/>
            <person name="Tu Z."/>
            <person name="Stegniy V.N."/>
            <person name="Sharakhova M.V."/>
            <person name="Sharakhov I.V."/>
        </authorList>
    </citation>
    <scope>NUCLEOTIDE SEQUENCE [LARGE SCALE GENOMIC DNA]</scope>
    <source>
        <strain evidence="2 3">ALBI9_A</strain>
    </source>
</reference>
<sequence>MQHLVPGEDAAIIGDDLDRDKRKVPDPKYETKNAILGFVFGTRFIDKLDHANIEKNKQHHIEPPKPVPDFQSLISSVITPKVQFITSKIGSLSGSFLGGSSGGSGGHGDDGDGHGSGGSGAPQLGNIVSSLLKLSGPILSGSSGGGGHGGSNTASKQSAQAVKDAIHPTRPPIPVTTDDTPDFDRQKVSLQVPDALFGSSFTLVTNLSGRFGDLIMNTARRTGEFFWVFQPLFGKHLTIEIPTTTTTTTTQRTTTTTTTRAAAQTTTTAAAGETPLLLDLLQCTAMLTMWCPVVKILPSSSQQQQLQQWNRHTVRCLLLVIVFCHLLATGLANPIPATTVESISANELDATDLEPVSGTATPELTTTTTPATTTTARIPVFNRRRVSLEIASDLFSSSTSLALGMSNMLGDMVRRTSVRIAQLVRLFQPLFGYHLMIDVPKELDT</sequence>
<dbReference type="EnsemblMetazoa" id="AALB006671-RA">
    <property type="protein sequence ID" value="AALB006671-PA"/>
    <property type="gene ID" value="AALB006671"/>
</dbReference>
<dbReference type="VEuPathDB" id="VectorBase:AALB20_034322"/>
<evidence type="ECO:0000313" key="2">
    <source>
        <dbReference type="EnsemblMetazoa" id="AALB006671-PA"/>
    </source>
</evidence>